<dbReference type="Proteomes" id="UP000492821">
    <property type="component" value="Unassembled WGS sequence"/>
</dbReference>
<evidence type="ECO:0000313" key="1">
    <source>
        <dbReference type="Proteomes" id="UP000492821"/>
    </source>
</evidence>
<name>A0A7E4ZWP9_PANRE</name>
<evidence type="ECO:0000313" key="2">
    <source>
        <dbReference type="WBParaSite" id="Pan_g22207.t1"/>
    </source>
</evidence>
<keyword evidence="1" id="KW-1185">Reference proteome</keyword>
<sequence>MSIAERLYQIHNQAFKVEAVLARLDELMERIDTGKPADEEVVVLSSPIKRLASPIIQRNKRKILYLARTHP</sequence>
<dbReference type="WBParaSite" id="Pan_g22207.t1">
    <property type="protein sequence ID" value="Pan_g22207.t1"/>
    <property type="gene ID" value="Pan_g22207"/>
</dbReference>
<dbReference type="AlphaFoldDB" id="A0A7E4ZWP9"/>
<reference evidence="2" key="2">
    <citation type="submission" date="2020-10" db="UniProtKB">
        <authorList>
            <consortium name="WormBaseParasite"/>
        </authorList>
    </citation>
    <scope>IDENTIFICATION</scope>
</reference>
<protein>
    <submittedName>
        <fullName evidence="2">DNA topoisomerase (ATP-hydrolyzing)</fullName>
    </submittedName>
</protein>
<reference evidence="1" key="1">
    <citation type="journal article" date="2013" name="Genetics">
        <title>The draft genome and transcriptome of Panagrellus redivivus are shaped by the harsh demands of a free-living lifestyle.</title>
        <authorList>
            <person name="Srinivasan J."/>
            <person name="Dillman A.R."/>
            <person name="Macchietto M.G."/>
            <person name="Heikkinen L."/>
            <person name="Lakso M."/>
            <person name="Fracchia K.M."/>
            <person name="Antoshechkin I."/>
            <person name="Mortazavi A."/>
            <person name="Wong G."/>
            <person name="Sternberg P.W."/>
        </authorList>
    </citation>
    <scope>NUCLEOTIDE SEQUENCE [LARGE SCALE GENOMIC DNA]</scope>
    <source>
        <strain evidence="1">MT8872</strain>
    </source>
</reference>
<accession>A0A7E4ZWP9</accession>
<organism evidence="1 2">
    <name type="scientific">Panagrellus redivivus</name>
    <name type="common">Microworm</name>
    <dbReference type="NCBI Taxonomy" id="6233"/>
    <lineage>
        <taxon>Eukaryota</taxon>
        <taxon>Metazoa</taxon>
        <taxon>Ecdysozoa</taxon>
        <taxon>Nematoda</taxon>
        <taxon>Chromadorea</taxon>
        <taxon>Rhabditida</taxon>
        <taxon>Tylenchina</taxon>
        <taxon>Panagrolaimomorpha</taxon>
        <taxon>Panagrolaimoidea</taxon>
        <taxon>Panagrolaimidae</taxon>
        <taxon>Panagrellus</taxon>
    </lineage>
</organism>
<proteinExistence type="predicted"/>